<feature type="compositionally biased region" description="Pro residues" evidence="2">
    <location>
        <begin position="80"/>
        <end position="90"/>
    </location>
</feature>
<dbReference type="InterPro" id="IPR008984">
    <property type="entry name" value="SMAD_FHA_dom_sf"/>
</dbReference>
<comment type="caution">
    <text evidence="4">The sequence shown here is derived from an EMBL/GenBank/DDBJ whole genome shotgun (WGS) entry which is preliminary data.</text>
</comment>
<organism evidence="4 5">
    <name type="scientific">Bailinhaonella thermotolerans</name>
    <dbReference type="NCBI Taxonomy" id="1070861"/>
    <lineage>
        <taxon>Bacteria</taxon>
        <taxon>Bacillati</taxon>
        <taxon>Actinomycetota</taxon>
        <taxon>Actinomycetes</taxon>
        <taxon>Streptosporangiales</taxon>
        <taxon>Streptosporangiaceae</taxon>
        <taxon>Bailinhaonella</taxon>
    </lineage>
</organism>
<evidence type="ECO:0000259" key="3">
    <source>
        <dbReference type="PROSITE" id="PS50006"/>
    </source>
</evidence>
<keyword evidence="1" id="KW-0597">Phosphoprotein</keyword>
<dbReference type="AlphaFoldDB" id="A0A3A4B1K0"/>
<accession>A0A3A4B1K0</accession>
<proteinExistence type="predicted"/>
<feature type="compositionally biased region" description="Gly residues" evidence="2">
    <location>
        <begin position="122"/>
        <end position="147"/>
    </location>
</feature>
<dbReference type="SMART" id="SM00240">
    <property type="entry name" value="FHA"/>
    <property type="match status" value="1"/>
</dbReference>
<evidence type="ECO:0000256" key="1">
    <source>
        <dbReference type="ARBA" id="ARBA00022553"/>
    </source>
</evidence>
<evidence type="ECO:0000313" key="4">
    <source>
        <dbReference type="EMBL" id="RJL34038.1"/>
    </source>
</evidence>
<dbReference type="SUPFAM" id="SSF49879">
    <property type="entry name" value="SMAD/FHA domain"/>
    <property type="match status" value="1"/>
</dbReference>
<feature type="region of interest" description="Disordered" evidence="2">
    <location>
        <begin position="26"/>
        <end position="54"/>
    </location>
</feature>
<dbReference type="Pfam" id="PF00498">
    <property type="entry name" value="FHA"/>
    <property type="match status" value="1"/>
</dbReference>
<dbReference type="Proteomes" id="UP000265768">
    <property type="component" value="Unassembled WGS sequence"/>
</dbReference>
<keyword evidence="5" id="KW-1185">Reference proteome</keyword>
<gene>
    <name evidence="4" type="ORF">D5H75_05890</name>
</gene>
<sequence>MATCPDGHASADPEYCDVCGARIAPSPAPSSAPSPAAGSPAFPAPPAAAGSGEPCPDCGVPRTGRFCEDCGYDFDLRTPPASPAPAPPGPAGAGGPAGAPPAPGPASGTAGGPAPAAPPGAGTTGTTGTGTTGTGTTGTGTTGGPAGSAGSAVAPGAGGPGAAGASRTAGGAAGGGTGRWEAVITADREYYETVIEEGEIDRAAFPFPPYCPERRVTLAGPYVRIGRRGSGPGDAPEIDLGTPPADPGVSHVHAVLIEQPDGSWRLVDPGSTNGTKVNGGPGVIAVNTEVPLADGDRVHLGVWTTITLRRG</sequence>
<dbReference type="CDD" id="cd00060">
    <property type="entry name" value="FHA"/>
    <property type="match status" value="1"/>
</dbReference>
<feature type="region of interest" description="Disordered" evidence="2">
    <location>
        <begin position="78"/>
        <end position="178"/>
    </location>
</feature>
<dbReference type="EMBL" id="QZEY01000002">
    <property type="protein sequence ID" value="RJL34038.1"/>
    <property type="molecule type" value="Genomic_DNA"/>
</dbReference>
<reference evidence="4 5" key="1">
    <citation type="submission" date="2018-09" db="EMBL/GenBank/DDBJ databases">
        <title>YIM 75507 draft genome.</title>
        <authorList>
            <person name="Tang S."/>
            <person name="Feng Y."/>
        </authorList>
    </citation>
    <scope>NUCLEOTIDE SEQUENCE [LARGE SCALE GENOMIC DNA]</scope>
    <source>
        <strain evidence="4 5">YIM 75507</strain>
    </source>
</reference>
<dbReference type="RefSeq" id="WP_119925337.1">
    <property type="nucleotide sequence ID" value="NZ_QZEY01000002.1"/>
</dbReference>
<feature type="domain" description="FHA" evidence="3">
    <location>
        <begin position="223"/>
        <end position="279"/>
    </location>
</feature>
<protein>
    <submittedName>
        <fullName evidence="4">FHA domain-containing protein</fullName>
    </submittedName>
</protein>
<evidence type="ECO:0000256" key="2">
    <source>
        <dbReference type="SAM" id="MobiDB-lite"/>
    </source>
</evidence>
<name>A0A3A4B1K0_9ACTN</name>
<feature type="compositionally biased region" description="Low complexity" evidence="2">
    <location>
        <begin position="33"/>
        <end position="54"/>
    </location>
</feature>
<dbReference type="PROSITE" id="PS50006">
    <property type="entry name" value="FHA_DOMAIN"/>
    <property type="match status" value="1"/>
</dbReference>
<feature type="compositionally biased region" description="Low complexity" evidence="2">
    <location>
        <begin position="105"/>
        <end position="121"/>
    </location>
</feature>
<dbReference type="Gene3D" id="2.60.200.20">
    <property type="match status" value="1"/>
</dbReference>
<dbReference type="InterPro" id="IPR000253">
    <property type="entry name" value="FHA_dom"/>
</dbReference>
<dbReference type="OrthoDB" id="5111283at2"/>
<evidence type="ECO:0000313" key="5">
    <source>
        <dbReference type="Proteomes" id="UP000265768"/>
    </source>
</evidence>